<sequence>MTPEIPPKKNPPVKLAHPSAVCSGSGTFFRPVKVKEEAVEGSPSLNDATPYIVKQMLNMTTKPAAAKLPAPPATGVFLKGPAFTNGPTRRNPWANPTSTPLKSGLTAVL</sequence>
<gene>
    <name evidence="2" type="ORF">COLO4_00032</name>
</gene>
<organism evidence="2 3">
    <name type="scientific">Corchorus olitorius</name>
    <dbReference type="NCBI Taxonomy" id="93759"/>
    <lineage>
        <taxon>Eukaryota</taxon>
        <taxon>Viridiplantae</taxon>
        <taxon>Streptophyta</taxon>
        <taxon>Embryophyta</taxon>
        <taxon>Tracheophyta</taxon>
        <taxon>Spermatophyta</taxon>
        <taxon>Magnoliopsida</taxon>
        <taxon>eudicotyledons</taxon>
        <taxon>Gunneridae</taxon>
        <taxon>Pentapetalae</taxon>
        <taxon>rosids</taxon>
        <taxon>malvids</taxon>
        <taxon>Malvales</taxon>
        <taxon>Malvaceae</taxon>
        <taxon>Grewioideae</taxon>
        <taxon>Apeibeae</taxon>
        <taxon>Corchorus</taxon>
    </lineage>
</organism>
<comment type="caution">
    <text evidence="2">The sequence shown here is derived from an EMBL/GenBank/DDBJ whole genome shotgun (WGS) entry which is preliminary data.</text>
</comment>
<name>A0A1R3L4S8_9ROSI</name>
<protein>
    <submittedName>
        <fullName evidence="2">Cyclin-dependent kinase G-1-like protein</fullName>
    </submittedName>
</protein>
<dbReference type="OrthoDB" id="10534154at2759"/>
<evidence type="ECO:0000313" key="3">
    <source>
        <dbReference type="Proteomes" id="UP000187203"/>
    </source>
</evidence>
<keyword evidence="2" id="KW-0808">Transferase</keyword>
<reference evidence="3" key="1">
    <citation type="submission" date="2013-09" db="EMBL/GenBank/DDBJ databases">
        <title>Corchorus olitorius genome sequencing.</title>
        <authorList>
            <person name="Alam M."/>
            <person name="Haque M.S."/>
            <person name="Islam M.S."/>
            <person name="Emdad E.M."/>
            <person name="Islam M.M."/>
            <person name="Ahmed B."/>
            <person name="Halim A."/>
            <person name="Hossen Q.M.M."/>
            <person name="Hossain M.Z."/>
            <person name="Ahmed R."/>
            <person name="Khan M.M."/>
            <person name="Islam R."/>
            <person name="Rashid M.M."/>
            <person name="Khan S.A."/>
            <person name="Rahman M.S."/>
            <person name="Alam M."/>
            <person name="Yahiya A.S."/>
            <person name="Khan M.S."/>
            <person name="Azam M.S."/>
            <person name="Haque T."/>
            <person name="Lashkar M.Z.H."/>
            <person name="Akhand A.I."/>
            <person name="Morshed G."/>
            <person name="Roy S."/>
            <person name="Uddin K.S."/>
            <person name="Rabeya T."/>
            <person name="Hossain A.S."/>
            <person name="Chowdhury A."/>
            <person name="Snigdha A.R."/>
            <person name="Mortoza M.S."/>
            <person name="Matin S.A."/>
            <person name="Hoque S.M.E."/>
            <person name="Islam M.K."/>
            <person name="Roy D.K."/>
            <person name="Haider R."/>
            <person name="Moosa M.M."/>
            <person name="Elias S.M."/>
            <person name="Hasan A.M."/>
            <person name="Jahan S."/>
            <person name="Shafiuddin M."/>
            <person name="Mahmood N."/>
            <person name="Shommy N.S."/>
        </authorList>
    </citation>
    <scope>NUCLEOTIDE SEQUENCE [LARGE SCALE GENOMIC DNA]</scope>
    <source>
        <strain evidence="3">cv. O-4</strain>
    </source>
</reference>
<keyword evidence="2" id="KW-0418">Kinase</keyword>
<dbReference type="EMBL" id="AWUE01000176">
    <property type="protein sequence ID" value="OMP14343.1"/>
    <property type="molecule type" value="Genomic_DNA"/>
</dbReference>
<accession>A0A1R3L4S8</accession>
<evidence type="ECO:0000313" key="2">
    <source>
        <dbReference type="EMBL" id="OMP14343.1"/>
    </source>
</evidence>
<proteinExistence type="predicted"/>
<dbReference type="GO" id="GO:0016301">
    <property type="term" value="F:kinase activity"/>
    <property type="evidence" value="ECO:0007669"/>
    <property type="project" value="UniProtKB-KW"/>
</dbReference>
<dbReference type="AlphaFoldDB" id="A0A1R3L4S8"/>
<keyword evidence="3" id="KW-1185">Reference proteome</keyword>
<evidence type="ECO:0000256" key="1">
    <source>
        <dbReference type="SAM" id="MobiDB-lite"/>
    </source>
</evidence>
<dbReference type="Proteomes" id="UP000187203">
    <property type="component" value="Unassembled WGS sequence"/>
</dbReference>
<feature type="region of interest" description="Disordered" evidence="1">
    <location>
        <begin position="79"/>
        <end position="109"/>
    </location>
</feature>